<feature type="chain" id="PRO_5019767874" description="LppU protein" evidence="2">
    <location>
        <begin position="23"/>
        <end position="200"/>
    </location>
</feature>
<comment type="caution">
    <text evidence="3">The sequence shown here is derived from an EMBL/GenBank/DDBJ whole genome shotgun (WGS) entry which is preliminary data.</text>
</comment>
<reference evidence="3 4" key="1">
    <citation type="submission" date="2018-10" db="EMBL/GenBank/DDBJ databases">
        <title>Sequencing the genomes of 1000 actinobacteria strains.</title>
        <authorList>
            <person name="Klenk H.-P."/>
        </authorList>
    </citation>
    <scope>NUCLEOTIDE SEQUENCE [LARGE SCALE GENOMIC DNA]</scope>
    <source>
        <strain evidence="3 4">DSM 44343</strain>
    </source>
</reference>
<dbReference type="OrthoDB" id="3701210at2"/>
<organism evidence="3 4">
    <name type="scientific">Williamsia marianensis</name>
    <dbReference type="NCBI Taxonomy" id="85044"/>
    <lineage>
        <taxon>Bacteria</taxon>
        <taxon>Bacillati</taxon>
        <taxon>Actinomycetota</taxon>
        <taxon>Actinomycetes</taxon>
        <taxon>Mycobacteriales</taxon>
        <taxon>Nocardiaceae</taxon>
        <taxon>Williamsia</taxon>
    </lineage>
</organism>
<dbReference type="PROSITE" id="PS51257">
    <property type="entry name" value="PROKAR_LIPOPROTEIN"/>
    <property type="match status" value="1"/>
</dbReference>
<dbReference type="Proteomes" id="UP000274762">
    <property type="component" value="Unassembled WGS sequence"/>
</dbReference>
<feature type="region of interest" description="Disordered" evidence="1">
    <location>
        <begin position="36"/>
        <end position="64"/>
    </location>
</feature>
<accession>A0A495K226</accession>
<evidence type="ECO:0008006" key="5">
    <source>
        <dbReference type="Google" id="ProtNLM"/>
    </source>
</evidence>
<protein>
    <recommendedName>
        <fullName evidence="5">LppU protein</fullName>
    </recommendedName>
</protein>
<keyword evidence="2" id="KW-0732">Signal</keyword>
<evidence type="ECO:0000256" key="2">
    <source>
        <dbReference type="SAM" id="SignalP"/>
    </source>
</evidence>
<feature type="compositionally biased region" description="Low complexity" evidence="1">
    <location>
        <begin position="36"/>
        <end position="59"/>
    </location>
</feature>
<dbReference type="RefSeq" id="WP_062798399.1">
    <property type="nucleotide sequence ID" value="NZ_CBCRXS010000002.1"/>
</dbReference>
<sequence length="200" mass="20657">MLSDVRKLALLAVAAAALTFSAAGCTSDETGTATTASSSAAVSTADPSETSEAPSTTSEDSGEITEIDAEVGDCVNLTGTMLDAKIAPATCGAVDSHYTVVAKVADENSCPSDVDQTYYEELNGSTTGVLCLDIDWVVGKCFEMGTASDSTVQVPCTGSTGERIIAVLPNTVDETDCPAETETYYTYDERKKIVCTVALS</sequence>
<feature type="signal peptide" evidence="2">
    <location>
        <begin position="1"/>
        <end position="22"/>
    </location>
</feature>
<dbReference type="EMBL" id="RBKV01000001">
    <property type="protein sequence ID" value="RKR95307.1"/>
    <property type="molecule type" value="Genomic_DNA"/>
</dbReference>
<dbReference type="AlphaFoldDB" id="A0A495K226"/>
<evidence type="ECO:0000256" key="1">
    <source>
        <dbReference type="SAM" id="MobiDB-lite"/>
    </source>
</evidence>
<name>A0A495K226_WILMA</name>
<evidence type="ECO:0000313" key="3">
    <source>
        <dbReference type="EMBL" id="RKR95307.1"/>
    </source>
</evidence>
<gene>
    <name evidence="3" type="ORF">DFJ75_2125</name>
</gene>
<proteinExistence type="predicted"/>
<evidence type="ECO:0000313" key="4">
    <source>
        <dbReference type="Proteomes" id="UP000274762"/>
    </source>
</evidence>